<feature type="region of interest" description="Disordered" evidence="8">
    <location>
        <begin position="1568"/>
        <end position="1591"/>
    </location>
</feature>
<accession>A0A200Q1B8</accession>
<dbReference type="FunCoup" id="A0A200Q1B8">
    <property type="interactions" value="1098"/>
</dbReference>
<dbReference type="Gene3D" id="1.25.40.10">
    <property type="entry name" value="Tetratricopeptide repeat domain"/>
    <property type="match status" value="2"/>
</dbReference>
<dbReference type="SUPFAM" id="SSF48452">
    <property type="entry name" value="TPR-like"/>
    <property type="match status" value="2"/>
</dbReference>
<feature type="region of interest" description="Disordered" evidence="8">
    <location>
        <begin position="588"/>
        <end position="609"/>
    </location>
</feature>
<dbReference type="OMA" id="YDMVAIH"/>
<dbReference type="GO" id="GO:0003729">
    <property type="term" value="F:mRNA binding"/>
    <property type="evidence" value="ECO:0007669"/>
    <property type="project" value="UniProtKB-ARBA"/>
</dbReference>
<keyword evidence="5 7" id="KW-0802">TPR repeat</keyword>
<feature type="compositionally biased region" description="Basic and acidic residues" evidence="8">
    <location>
        <begin position="1655"/>
        <end position="1665"/>
    </location>
</feature>
<proteinExistence type="predicted"/>
<feature type="region of interest" description="Disordered" evidence="8">
    <location>
        <begin position="130"/>
        <end position="166"/>
    </location>
</feature>
<dbReference type="CDD" id="cd15466">
    <property type="entry name" value="CLU-central"/>
    <property type="match status" value="1"/>
</dbReference>
<sequence length="1711" mass="188488">MAPKAGRGKGSKIKGEKKKKKEEKVVPSILDITVITPHDSQIVLKGISTDKILDVRKLLEVNVETCHLTNYSLSHEVRGRRLSDTVEVVSLKPCLLTMIEEEYVEEEQAVAHVRRLLDLVACTTVFGKQQQRQRDGGGRTTTVEEAGGAKKKPSSPSSLNVHDGGGGGEIQSVSAISEKFGMEAIHPIPKLSNFYDFFSFSHLNPPILFLKRFDRKDGEEKREGDYFELQVKICNGKLIHVVASVKGFYSNSAGKKLIESHSLVDLLQQLSRGFANAYESLLKAFVEHNKFGNLPYGFRANTWLVPPTVLESPSKFPSFPTEDETWGGNGGGHGQSGKYDQRPWATEFSILASLPCKTEDERLARDRKAFLLHSLFIDVSVVKAVSAIRRLLDSNVSSKDLLRCPPSLILHEDRVGDLYIVVRRDNTMDGSLMPGDDGSQALSMSTKELAQRNLLKGVTADESVVIHDTSTLGIINVRFCGYTATVKVIGDAKKGSCIAQDIDYDDQPGGGANALNVNSLRVLLNKSCNKESSMEGQCSLKSSDDLETARCLVRSVIKDSLTKLEENPAITERSIRWELGSCLVQHLQKEETSKSSSPKGSGEEDNKAELAVKGLGKQLKVLKKREKKTVSTTSTSEADRGEEDSRLGSIEFGERTDSEELTKGEDEIRKLIPEAAFLRLEETGTGLHQKSLDELIEIAHKYYDEVALPKLVANFGSLELSPVDGRTLTDFMHTRGLQMCSLGNVVKLAEKLPHIQSLCVHEMVTRAFKHILKAVVASTESTTDLSAAVASSLNFLLGSCMKETNDHMLKMKWLETFLSKKFGWTLKDEFQHLRKFAILRGLCHKVGVELIPRDYDMDTPNPFNRSDVVSMIPVCKHVAFSSADGRTLLESSKTALDKGKLEDAVNYGTKALSKMIAVCGPYHRTTASAYSLLAVVLYHTGDFNQATIYQQKALDINERELGLDHPDTMKSYGDLSVFYYRLQHIELALKYVNRALYLLHFTCGLSHPNTAATYINVAMMEEGMGNVHVALRYLHEALKCNERLLGADHIQTAASYHAIAIALSLMEAYSLSVQHEQTTLQILQAKLGPDDLRTQDAAAWLEYFESKVLEQQEAARNGTPKPDASIARKGHLSVSDLLDYINPDKDAKGRDMQKRHRHTKVFQTDDRPKEEKLDHFSDIVLDVSSTDTSVIAQESREEGKSDIIHSEQLQENDDTGSFVLTTISQGTIEATSDEGWQEANSKGRSGKIGGRRNGQKKPALAKLKINGPELSEFIDASYKRRTISPVRKTISKSTSPNSSAPPKFPKALSTNVAENQTKLQAINPVSKTSPPATLTAMASKSLSYKEVAVAPPGTILKPPVLDKQEVNNEIPATLVHDSQPDISEEESEKTVVEVAKAEEEELTGTSQSETEVEKAASEHKENLEKAIESNGSKLSAAAQPFNPRPLSLISSFNSVAVTGVYDVRPNQSMVSSPPMGIPPPSVASRVPFGPRSPLYFRTGGNNFHMKHGFLNYQNHSPPKVMNPHAPEFVPGKAWQPILETGNLEASTDSFQLSGSSIDKNEDLSFVGNKLDDQGSVAGTKDKVGSNSNRTQKSELARQILVSFIVKSVHNNLDTSNKTSVHEANTEVSGHSSDPIERDSAIIKVVYGNENRRELTPHGTDHDQSKITDLNKNNNGDGEGYTVVTKRRRKRQQFASAVNGLYTQQSICASVR</sequence>
<evidence type="ECO:0000256" key="6">
    <source>
        <dbReference type="ARBA" id="ARBA00023242"/>
    </source>
</evidence>
<name>A0A200Q1B8_MACCD</name>
<dbReference type="Pfam" id="PF12807">
    <property type="entry name" value="eIF3_p135"/>
    <property type="match status" value="1"/>
</dbReference>
<dbReference type="InterPro" id="IPR019734">
    <property type="entry name" value="TPR_rpt"/>
</dbReference>
<keyword evidence="6" id="KW-0539">Nucleus</keyword>
<feature type="compositionally biased region" description="Polar residues" evidence="8">
    <location>
        <begin position="1291"/>
        <end position="1300"/>
    </location>
</feature>
<keyword evidence="11" id="KW-1185">Reference proteome</keyword>
<evidence type="ECO:0000256" key="8">
    <source>
        <dbReference type="SAM" id="MobiDB-lite"/>
    </source>
</evidence>
<protein>
    <submittedName>
        <fullName evidence="10">Tetratricopeptide repeat-containing domain</fullName>
    </submittedName>
</protein>
<organism evidence="10 11">
    <name type="scientific">Macleaya cordata</name>
    <name type="common">Five-seeded plume-poppy</name>
    <name type="synonym">Bocconia cordata</name>
    <dbReference type="NCBI Taxonomy" id="56857"/>
    <lineage>
        <taxon>Eukaryota</taxon>
        <taxon>Viridiplantae</taxon>
        <taxon>Streptophyta</taxon>
        <taxon>Embryophyta</taxon>
        <taxon>Tracheophyta</taxon>
        <taxon>Spermatophyta</taxon>
        <taxon>Magnoliopsida</taxon>
        <taxon>Ranunculales</taxon>
        <taxon>Papaveraceae</taxon>
        <taxon>Papaveroideae</taxon>
        <taxon>Macleaya</taxon>
    </lineage>
</organism>
<keyword evidence="4" id="KW-0677">Repeat</keyword>
<evidence type="ECO:0000256" key="1">
    <source>
        <dbReference type="ARBA" id="ARBA00004123"/>
    </source>
</evidence>
<reference evidence="10 11" key="1">
    <citation type="journal article" date="2017" name="Mol. Plant">
        <title>The Genome of Medicinal Plant Macleaya cordata Provides New Insights into Benzylisoquinoline Alkaloids Metabolism.</title>
        <authorList>
            <person name="Liu X."/>
            <person name="Liu Y."/>
            <person name="Huang P."/>
            <person name="Ma Y."/>
            <person name="Qing Z."/>
            <person name="Tang Q."/>
            <person name="Cao H."/>
            <person name="Cheng P."/>
            <person name="Zheng Y."/>
            <person name="Yuan Z."/>
            <person name="Zhou Y."/>
            <person name="Liu J."/>
            <person name="Tang Z."/>
            <person name="Zhuo Y."/>
            <person name="Zhang Y."/>
            <person name="Yu L."/>
            <person name="Huang J."/>
            <person name="Yang P."/>
            <person name="Peng Q."/>
            <person name="Zhang J."/>
            <person name="Jiang W."/>
            <person name="Zhang Z."/>
            <person name="Lin K."/>
            <person name="Ro D.K."/>
            <person name="Chen X."/>
            <person name="Xiong X."/>
            <person name="Shang Y."/>
            <person name="Huang S."/>
            <person name="Zeng J."/>
        </authorList>
    </citation>
    <scope>NUCLEOTIDE SEQUENCE [LARGE SCALE GENOMIC DNA]</scope>
    <source>
        <strain evidence="11">cv. BLH2017</strain>
        <tissue evidence="10">Root</tissue>
    </source>
</reference>
<dbReference type="OrthoDB" id="1414216at2759"/>
<evidence type="ECO:0000313" key="10">
    <source>
        <dbReference type="EMBL" id="OVA04236.1"/>
    </source>
</evidence>
<dbReference type="InterPro" id="IPR011990">
    <property type="entry name" value="TPR-like_helical_dom_sf"/>
</dbReference>
<dbReference type="SMART" id="SM00028">
    <property type="entry name" value="TPR"/>
    <property type="match status" value="3"/>
</dbReference>
<comment type="caution">
    <text evidence="10">The sequence shown here is derived from an EMBL/GenBank/DDBJ whole genome shotgun (WGS) entry which is preliminary data.</text>
</comment>
<feature type="region of interest" description="Disordered" evidence="8">
    <location>
        <begin position="1145"/>
        <end position="1169"/>
    </location>
</feature>
<feature type="region of interest" description="Disordered" evidence="8">
    <location>
        <begin position="1655"/>
        <end position="1679"/>
    </location>
</feature>
<feature type="compositionally biased region" description="Polar residues" evidence="8">
    <location>
        <begin position="1666"/>
        <end position="1675"/>
    </location>
</feature>
<evidence type="ECO:0000256" key="7">
    <source>
        <dbReference type="PROSITE-ProRule" id="PRU00339"/>
    </source>
</evidence>
<feature type="region of interest" description="Disordered" evidence="8">
    <location>
        <begin position="623"/>
        <end position="665"/>
    </location>
</feature>
<dbReference type="Proteomes" id="UP000195402">
    <property type="component" value="Unassembled WGS sequence"/>
</dbReference>
<dbReference type="InterPro" id="IPR023231">
    <property type="entry name" value="GSKIP_dom_sf"/>
</dbReference>
<comment type="subcellular location">
    <subcellularLocation>
        <location evidence="2">Cytoplasm</location>
        <location evidence="2">Cytosol</location>
    </subcellularLocation>
    <subcellularLocation>
        <location evidence="1">Nucleus</location>
    </subcellularLocation>
</comment>
<dbReference type="InterPro" id="IPR025697">
    <property type="entry name" value="CLU_dom"/>
</dbReference>
<dbReference type="PANTHER" id="PTHR12601:SF45">
    <property type="entry name" value="PROTEIN REDUCED CHLOROPLAST COVERAGE 3"/>
    <property type="match status" value="1"/>
</dbReference>
<evidence type="ECO:0000313" key="11">
    <source>
        <dbReference type="Proteomes" id="UP000195402"/>
    </source>
</evidence>
<evidence type="ECO:0000256" key="2">
    <source>
        <dbReference type="ARBA" id="ARBA00004514"/>
    </source>
</evidence>
<dbReference type="Pfam" id="PF13424">
    <property type="entry name" value="TPR_12"/>
    <property type="match status" value="2"/>
</dbReference>
<feature type="region of interest" description="Disordered" evidence="8">
    <location>
        <begin position="1399"/>
        <end position="1419"/>
    </location>
</feature>
<dbReference type="SUPFAM" id="SSF103107">
    <property type="entry name" value="Hypothetical protein c14orf129, hspc210"/>
    <property type="match status" value="1"/>
</dbReference>
<feature type="domain" description="Clu" evidence="9">
    <location>
        <begin position="322"/>
        <end position="598"/>
    </location>
</feature>
<feature type="repeat" description="TPR" evidence="7">
    <location>
        <begin position="927"/>
        <end position="960"/>
    </location>
</feature>
<dbReference type="Pfam" id="PF15044">
    <property type="entry name" value="CLU_N"/>
    <property type="match status" value="1"/>
</dbReference>
<dbReference type="GO" id="GO:0005634">
    <property type="term" value="C:nucleus"/>
    <property type="evidence" value="ECO:0007669"/>
    <property type="project" value="UniProtKB-SubCell"/>
</dbReference>
<dbReference type="InterPro" id="IPR033646">
    <property type="entry name" value="CLU-central"/>
</dbReference>
<feature type="region of interest" description="Disordered" evidence="8">
    <location>
        <begin position="1"/>
        <end position="21"/>
    </location>
</feature>
<dbReference type="InParanoid" id="A0A200Q1B8"/>
<keyword evidence="3" id="KW-0963">Cytoplasm</keyword>
<dbReference type="InterPro" id="IPR027523">
    <property type="entry name" value="CLU_prot"/>
</dbReference>
<evidence type="ECO:0000256" key="3">
    <source>
        <dbReference type="ARBA" id="ARBA00022490"/>
    </source>
</evidence>
<dbReference type="InterPro" id="IPR028275">
    <property type="entry name" value="CLU_N"/>
</dbReference>
<feature type="region of interest" description="Disordered" evidence="8">
    <location>
        <begin position="1288"/>
        <end position="1307"/>
    </location>
</feature>
<dbReference type="PANTHER" id="PTHR12601">
    <property type="entry name" value="EUKARYOTIC TRANSLATION INITIATION FACTOR 3 SUBUNIT EIF-3"/>
    <property type="match status" value="1"/>
</dbReference>
<dbReference type="GO" id="GO:0019750">
    <property type="term" value="P:chloroplast localization"/>
    <property type="evidence" value="ECO:0007669"/>
    <property type="project" value="UniProtKB-ARBA"/>
</dbReference>
<dbReference type="EMBL" id="MVGT01003338">
    <property type="protein sequence ID" value="OVA04236.1"/>
    <property type="molecule type" value="Genomic_DNA"/>
</dbReference>
<evidence type="ECO:0000256" key="5">
    <source>
        <dbReference type="ARBA" id="ARBA00022803"/>
    </source>
</evidence>
<dbReference type="PROSITE" id="PS51823">
    <property type="entry name" value="CLU"/>
    <property type="match status" value="1"/>
</dbReference>
<feature type="compositionally biased region" description="Basic and acidic residues" evidence="8">
    <location>
        <begin position="637"/>
        <end position="665"/>
    </location>
</feature>
<dbReference type="FunFam" id="1.25.40.10:FF:000024">
    <property type="entry name" value="Tetratricopeptide repeat (TPR)-like superfamily protein"/>
    <property type="match status" value="1"/>
</dbReference>
<evidence type="ECO:0000259" key="9">
    <source>
        <dbReference type="PROSITE" id="PS51823"/>
    </source>
</evidence>
<dbReference type="PROSITE" id="PS50005">
    <property type="entry name" value="TPR"/>
    <property type="match status" value="1"/>
</dbReference>
<feature type="region of interest" description="Disordered" evidence="8">
    <location>
        <begin position="1234"/>
        <end position="1257"/>
    </location>
</feature>
<dbReference type="GO" id="GO:0005829">
    <property type="term" value="C:cytosol"/>
    <property type="evidence" value="ECO:0007669"/>
    <property type="project" value="UniProtKB-SubCell"/>
</dbReference>
<gene>
    <name evidence="10" type="ORF">BVC80_1407g18</name>
</gene>
<evidence type="ECO:0000256" key="4">
    <source>
        <dbReference type="ARBA" id="ARBA00022737"/>
    </source>
</evidence>